<comment type="caution">
    <text evidence="1">The sequence shown here is derived from an EMBL/GenBank/DDBJ whole genome shotgun (WGS) entry which is preliminary data.</text>
</comment>
<accession>A0ACC1NDP1</accession>
<keyword evidence="2" id="KW-1185">Reference proteome</keyword>
<organism evidence="1 2">
    <name type="scientific">Zarea fungicola</name>
    <dbReference type="NCBI Taxonomy" id="93591"/>
    <lineage>
        <taxon>Eukaryota</taxon>
        <taxon>Fungi</taxon>
        <taxon>Dikarya</taxon>
        <taxon>Ascomycota</taxon>
        <taxon>Pezizomycotina</taxon>
        <taxon>Sordariomycetes</taxon>
        <taxon>Hypocreomycetidae</taxon>
        <taxon>Hypocreales</taxon>
        <taxon>Cordycipitaceae</taxon>
        <taxon>Zarea</taxon>
    </lineage>
</organism>
<dbReference type="EMBL" id="JANJQO010000517">
    <property type="protein sequence ID" value="KAJ2976997.1"/>
    <property type="molecule type" value="Genomic_DNA"/>
</dbReference>
<dbReference type="Proteomes" id="UP001143910">
    <property type="component" value="Unassembled WGS sequence"/>
</dbReference>
<evidence type="ECO:0000313" key="1">
    <source>
        <dbReference type="EMBL" id="KAJ2976997.1"/>
    </source>
</evidence>
<sequence length="168" mass="18098">MKNIVHLAILSLGSFAAAQTVEKRDVTALNNAAQALTSDFADLDLILNGTLAQIQAIKSAFVNGASVALNQPNLTYADVFQLVTPFRTLQAQLLTTLDNFESRKDDIIASSACKDIYTQMGLTWFIGAGFLRGVGSKTPQDGKALWSSIADPMESKLLEAYHSIDACK</sequence>
<reference evidence="1" key="1">
    <citation type="submission" date="2022-08" db="EMBL/GenBank/DDBJ databases">
        <title>Genome Sequence of Lecanicillium fungicola.</title>
        <authorList>
            <person name="Buettner E."/>
        </authorList>
    </citation>
    <scope>NUCLEOTIDE SEQUENCE</scope>
    <source>
        <strain evidence="1">Babe33</strain>
    </source>
</reference>
<protein>
    <submittedName>
        <fullName evidence="1">Uncharacterized protein</fullName>
    </submittedName>
</protein>
<name>A0ACC1NDP1_9HYPO</name>
<gene>
    <name evidence="1" type="ORF">NQ176_g4623</name>
</gene>
<evidence type="ECO:0000313" key="2">
    <source>
        <dbReference type="Proteomes" id="UP001143910"/>
    </source>
</evidence>
<proteinExistence type="predicted"/>